<dbReference type="Proteomes" id="UP000828390">
    <property type="component" value="Unassembled WGS sequence"/>
</dbReference>
<name>A0A9D4C932_DREPO</name>
<feature type="compositionally biased region" description="Basic and acidic residues" evidence="1">
    <location>
        <begin position="69"/>
        <end position="84"/>
    </location>
</feature>
<evidence type="ECO:0000256" key="1">
    <source>
        <dbReference type="SAM" id="MobiDB-lite"/>
    </source>
</evidence>
<gene>
    <name evidence="2" type="ORF">DPMN_062142</name>
</gene>
<proteinExistence type="predicted"/>
<dbReference type="EMBL" id="JAIWYP010000013">
    <property type="protein sequence ID" value="KAH3719311.1"/>
    <property type="molecule type" value="Genomic_DNA"/>
</dbReference>
<organism evidence="2 3">
    <name type="scientific">Dreissena polymorpha</name>
    <name type="common">Zebra mussel</name>
    <name type="synonym">Mytilus polymorpha</name>
    <dbReference type="NCBI Taxonomy" id="45954"/>
    <lineage>
        <taxon>Eukaryota</taxon>
        <taxon>Metazoa</taxon>
        <taxon>Spiralia</taxon>
        <taxon>Lophotrochozoa</taxon>
        <taxon>Mollusca</taxon>
        <taxon>Bivalvia</taxon>
        <taxon>Autobranchia</taxon>
        <taxon>Heteroconchia</taxon>
        <taxon>Euheterodonta</taxon>
        <taxon>Imparidentia</taxon>
        <taxon>Neoheterodontei</taxon>
        <taxon>Myida</taxon>
        <taxon>Dreissenoidea</taxon>
        <taxon>Dreissenidae</taxon>
        <taxon>Dreissena</taxon>
    </lineage>
</organism>
<reference evidence="2" key="1">
    <citation type="journal article" date="2019" name="bioRxiv">
        <title>The Genome of the Zebra Mussel, Dreissena polymorpha: A Resource for Invasive Species Research.</title>
        <authorList>
            <person name="McCartney M.A."/>
            <person name="Auch B."/>
            <person name="Kono T."/>
            <person name="Mallez S."/>
            <person name="Zhang Y."/>
            <person name="Obille A."/>
            <person name="Becker A."/>
            <person name="Abrahante J.E."/>
            <person name="Garbe J."/>
            <person name="Badalamenti J.P."/>
            <person name="Herman A."/>
            <person name="Mangelson H."/>
            <person name="Liachko I."/>
            <person name="Sullivan S."/>
            <person name="Sone E.D."/>
            <person name="Koren S."/>
            <person name="Silverstein K.A.T."/>
            <person name="Beckman K.B."/>
            <person name="Gohl D.M."/>
        </authorList>
    </citation>
    <scope>NUCLEOTIDE SEQUENCE</scope>
    <source>
        <strain evidence="2">Duluth1</strain>
        <tissue evidence="2">Whole animal</tissue>
    </source>
</reference>
<evidence type="ECO:0000313" key="2">
    <source>
        <dbReference type="EMBL" id="KAH3719311.1"/>
    </source>
</evidence>
<feature type="compositionally biased region" description="Basic and acidic residues" evidence="1">
    <location>
        <begin position="19"/>
        <end position="43"/>
    </location>
</feature>
<dbReference type="AlphaFoldDB" id="A0A9D4C932"/>
<protein>
    <submittedName>
        <fullName evidence="2">Uncharacterized protein</fullName>
    </submittedName>
</protein>
<sequence>MKTEVPADRPGFPRSRTGTNRDDPWPFDIFERRRSSEDHHPDDNTASTRTKLDSNKPSTRRPRGLSRAVTEELRTYTAEKHINTDQHGIYTDHPGPIKRQ</sequence>
<keyword evidence="3" id="KW-1185">Reference proteome</keyword>
<feature type="region of interest" description="Disordered" evidence="1">
    <location>
        <begin position="1"/>
        <end position="100"/>
    </location>
</feature>
<comment type="caution">
    <text evidence="2">The sequence shown here is derived from an EMBL/GenBank/DDBJ whole genome shotgun (WGS) entry which is preliminary data.</text>
</comment>
<evidence type="ECO:0000313" key="3">
    <source>
        <dbReference type="Proteomes" id="UP000828390"/>
    </source>
</evidence>
<reference evidence="2" key="2">
    <citation type="submission" date="2020-11" db="EMBL/GenBank/DDBJ databases">
        <authorList>
            <person name="McCartney M.A."/>
            <person name="Auch B."/>
            <person name="Kono T."/>
            <person name="Mallez S."/>
            <person name="Becker A."/>
            <person name="Gohl D.M."/>
            <person name="Silverstein K.A.T."/>
            <person name="Koren S."/>
            <person name="Bechman K.B."/>
            <person name="Herman A."/>
            <person name="Abrahante J.E."/>
            <person name="Garbe J."/>
        </authorList>
    </citation>
    <scope>NUCLEOTIDE SEQUENCE</scope>
    <source>
        <strain evidence="2">Duluth1</strain>
        <tissue evidence="2">Whole animal</tissue>
    </source>
</reference>
<accession>A0A9D4C932</accession>